<protein>
    <submittedName>
        <fullName evidence="3">Uncharacterized protein</fullName>
    </submittedName>
</protein>
<reference evidence="3" key="1">
    <citation type="submission" date="2021-01" db="EMBL/GenBank/DDBJ databases">
        <authorList>
            <person name="Corre E."/>
            <person name="Pelletier E."/>
            <person name="Niang G."/>
            <person name="Scheremetjew M."/>
            <person name="Finn R."/>
            <person name="Kale V."/>
            <person name="Holt S."/>
            <person name="Cochrane G."/>
            <person name="Meng A."/>
            <person name="Brown T."/>
            <person name="Cohen L."/>
        </authorList>
    </citation>
    <scope>NUCLEOTIDE SEQUENCE</scope>
    <source>
        <strain evidence="3">NIES-381</strain>
    </source>
</reference>
<proteinExistence type="predicted"/>
<evidence type="ECO:0000256" key="2">
    <source>
        <dbReference type="SAM" id="Phobius"/>
    </source>
</evidence>
<organism evidence="3">
    <name type="scientific">Eutreptiella gymnastica</name>
    <dbReference type="NCBI Taxonomy" id="73025"/>
    <lineage>
        <taxon>Eukaryota</taxon>
        <taxon>Discoba</taxon>
        <taxon>Euglenozoa</taxon>
        <taxon>Euglenida</taxon>
        <taxon>Spirocuta</taxon>
        <taxon>Euglenophyceae</taxon>
        <taxon>Eutreptiales</taxon>
        <taxon>Eutreptiaceae</taxon>
        <taxon>Eutreptiella</taxon>
    </lineage>
</organism>
<name>A0A7S1IMV6_9EUGL</name>
<sequence length="117" mass="12896">MRLETEGRTLFVETKKKYYRCMAYSVFGVLSVLIAFATPTCSVILVQAALASCFCSHQFEVISTCTVLVRLLSSILSRIVGSGWLSTFQMCTHSGMELSSPSAHRSPPVDHATNTFH</sequence>
<dbReference type="EMBL" id="HBGA01075042">
    <property type="protein sequence ID" value="CAD9016868.1"/>
    <property type="molecule type" value="Transcribed_RNA"/>
</dbReference>
<keyword evidence="2" id="KW-0812">Transmembrane</keyword>
<dbReference type="AlphaFoldDB" id="A0A7S1IMV6"/>
<feature type="transmembrane region" description="Helical" evidence="2">
    <location>
        <begin position="21"/>
        <end position="46"/>
    </location>
</feature>
<accession>A0A7S1IMV6</accession>
<keyword evidence="2" id="KW-0472">Membrane</keyword>
<gene>
    <name evidence="3" type="ORF">EGYM00392_LOCUS27977</name>
</gene>
<keyword evidence="2" id="KW-1133">Transmembrane helix</keyword>
<evidence type="ECO:0000313" key="3">
    <source>
        <dbReference type="EMBL" id="CAD9016868.1"/>
    </source>
</evidence>
<feature type="region of interest" description="Disordered" evidence="1">
    <location>
        <begin position="98"/>
        <end position="117"/>
    </location>
</feature>
<evidence type="ECO:0000256" key="1">
    <source>
        <dbReference type="SAM" id="MobiDB-lite"/>
    </source>
</evidence>